<protein>
    <recommendedName>
        <fullName evidence="4">SurA N-terminal domain-containing protein</fullName>
    </recommendedName>
</protein>
<dbReference type="KEGG" id="mgg:MPLG2_3902"/>
<dbReference type="OrthoDB" id="3732432at2"/>
<dbReference type="AlphaFoldDB" id="A0A2N9JMW1"/>
<evidence type="ECO:0000256" key="1">
    <source>
        <dbReference type="SAM" id="SignalP"/>
    </source>
</evidence>
<feature type="chain" id="PRO_5014699154" description="SurA N-terminal domain-containing protein" evidence="1">
    <location>
        <begin position="30"/>
        <end position="176"/>
    </location>
</feature>
<name>A0A2N9JMW1_9ACTN</name>
<dbReference type="Proteomes" id="UP000238164">
    <property type="component" value="Chromosome 1"/>
</dbReference>
<dbReference type="PROSITE" id="PS51257">
    <property type="entry name" value="PROKAR_LIPOPROTEIN"/>
    <property type="match status" value="1"/>
</dbReference>
<sequence length="176" mass="18199">MKRMRWVVAALVAGLLTLVGCSTPSGTVAATVNGTAITAKALDTTVTAVGREDAAIADLNTAVLTMAIRGELARIIAKEQAIEITPQGQVEALAANTQISGYAKFLDDPNAAPFARDAADLSLVLSKVGAEAFIARAQQIPVQVNPRYGAWALDTLSINQSGGQLSQPWPSATPSA</sequence>
<organism evidence="2 3">
    <name type="scientific">Micropruina glycogenica</name>
    <dbReference type="NCBI Taxonomy" id="75385"/>
    <lineage>
        <taxon>Bacteria</taxon>
        <taxon>Bacillati</taxon>
        <taxon>Actinomycetota</taxon>
        <taxon>Actinomycetes</taxon>
        <taxon>Propionibacteriales</taxon>
        <taxon>Nocardioidaceae</taxon>
        <taxon>Micropruina</taxon>
    </lineage>
</organism>
<evidence type="ECO:0000313" key="3">
    <source>
        <dbReference type="Proteomes" id="UP000238164"/>
    </source>
</evidence>
<proteinExistence type="predicted"/>
<gene>
    <name evidence="2" type="ORF">MPLG2_3902</name>
</gene>
<evidence type="ECO:0008006" key="4">
    <source>
        <dbReference type="Google" id="ProtNLM"/>
    </source>
</evidence>
<feature type="signal peptide" evidence="1">
    <location>
        <begin position="1"/>
        <end position="29"/>
    </location>
</feature>
<accession>A0A2N9JMW1</accession>
<evidence type="ECO:0000313" key="2">
    <source>
        <dbReference type="EMBL" id="SPD88932.1"/>
    </source>
</evidence>
<dbReference type="EMBL" id="LT985188">
    <property type="protein sequence ID" value="SPD88932.1"/>
    <property type="molecule type" value="Genomic_DNA"/>
</dbReference>
<reference evidence="2 3" key="1">
    <citation type="submission" date="2018-02" db="EMBL/GenBank/DDBJ databases">
        <authorList>
            <person name="Cohen D.B."/>
            <person name="Kent A.D."/>
        </authorList>
    </citation>
    <scope>NUCLEOTIDE SEQUENCE [LARGE SCALE GENOMIC DNA]</scope>
    <source>
        <strain evidence="2">1</strain>
    </source>
</reference>
<keyword evidence="3" id="KW-1185">Reference proteome</keyword>
<keyword evidence="1" id="KW-0732">Signal</keyword>
<dbReference type="RefSeq" id="WP_158681326.1">
    <property type="nucleotide sequence ID" value="NZ_BAAAGO010000016.1"/>
</dbReference>